<dbReference type="AlphaFoldDB" id="A0A0D4C372"/>
<proteinExistence type="predicted"/>
<dbReference type="PATRIC" id="fig|1618207.4.peg.786"/>
<organism evidence="2 3">
    <name type="scientific">Psychromicrobium lacuslunae</name>
    <dbReference type="NCBI Taxonomy" id="1618207"/>
    <lineage>
        <taxon>Bacteria</taxon>
        <taxon>Bacillati</taxon>
        <taxon>Actinomycetota</taxon>
        <taxon>Actinomycetes</taxon>
        <taxon>Micrococcales</taxon>
        <taxon>Micrococcaceae</taxon>
        <taxon>Psychromicrobium</taxon>
    </lineage>
</organism>
<dbReference type="STRING" id="1618207.UM93_03860"/>
<reference evidence="2 3" key="1">
    <citation type="journal article" date="2015" name="Genome Announc.">
        <title>Complete Genome Sequencing of Protease-Producing Novel Arthrobacter sp. Strain IHBB 11108 Using PacBio Single-Molecule Real-Time Sequencing Technology.</title>
        <authorList>
            <person name="Kiran S."/>
            <person name="Swarnkar M.K."/>
            <person name="Pal M."/>
            <person name="Thakur R."/>
            <person name="Tewari R."/>
            <person name="Singh A.K."/>
            <person name="Gulati A."/>
        </authorList>
    </citation>
    <scope>NUCLEOTIDE SEQUENCE [LARGE SCALE GENOMIC DNA]</scope>
    <source>
        <strain evidence="2 3">IHBB 11108</strain>
    </source>
</reference>
<evidence type="ECO:0000259" key="1">
    <source>
        <dbReference type="Pfam" id="PF13454"/>
    </source>
</evidence>
<evidence type="ECO:0000313" key="3">
    <source>
        <dbReference type="Proteomes" id="UP000061839"/>
    </source>
</evidence>
<evidence type="ECO:0000313" key="2">
    <source>
        <dbReference type="EMBL" id="AJT42860.1"/>
    </source>
</evidence>
<dbReference type="PANTHER" id="PTHR40254:SF1">
    <property type="entry name" value="BLR0577 PROTEIN"/>
    <property type="match status" value="1"/>
</dbReference>
<dbReference type="HOGENOM" id="CLU_016297_0_0_11"/>
<feature type="domain" description="FAD-dependent urate hydroxylase HpyO/Asp monooxygenase CreE-like FAD/NAD(P)-binding" evidence="1">
    <location>
        <begin position="2"/>
        <end position="180"/>
    </location>
</feature>
<dbReference type="InterPro" id="IPR038732">
    <property type="entry name" value="HpyO/CreE_NAD-binding"/>
</dbReference>
<dbReference type="PANTHER" id="PTHR40254">
    <property type="entry name" value="BLR0577 PROTEIN"/>
    <property type="match status" value="1"/>
</dbReference>
<sequence length="609" mass="67881">MGGGPRTAGILERLASNLTDFPSTNFTIHIFDPFEPGSGRIWRREQSPLLRLNSTAADVTMFTDSSLKMAGPVAAGPNLFDWAVAVRNGSVADLEIDDAALWQELLSLRPGSFPSRRLHAEYLQWSYRKTVRKLAPRAVVIHHPFSVKAIETLDDGREKIRFSEPTRSLVVDAAVLALGHTDAVPDQQSEELLDFAQRHQGWYLPPCYTADSDLSAVQPGQPVLVRGLGLAFIDLMVLLMQGRGGQFRENPDGSLKYLPSGREPRLLVGSRRGVPYHSKTPTVLHGEPFAPRFFSASVIEELLLSRELLDFDQDLWPLISKELLYGYYRELSTGHPERLNGHWTDIQRLFEAPGLPARSTLQKLLSDPADYLDLNRLDRPFEDTEVEDLQGWLRNYILTDLERQSTDQHSEAYGLFLALLSCYGALVQIPHDRLSLDSHRKLRGRWHSFFSFLASGPPPRRLQELLALQEAGLIEFLGPEVRIDLNELSGCFEATSAWQKTPRSAKALIDAFLPRQDARYSVDPLISAGATADRVQVDGQNRVLNQHGASVLNRFAVGAFTDSMVTGAFPRPGSNAPVFRDNDALARRLLELIAAPKAAQPQLSERLSA</sequence>
<dbReference type="KEGG" id="ari:UM93_03860"/>
<dbReference type="EMBL" id="CP011005">
    <property type="protein sequence ID" value="AJT42860.1"/>
    <property type="molecule type" value="Genomic_DNA"/>
</dbReference>
<keyword evidence="3" id="KW-1185">Reference proteome</keyword>
<dbReference type="InterPro" id="IPR052189">
    <property type="entry name" value="L-asp_N-monooxygenase_NS-form"/>
</dbReference>
<name>A0A0D4C372_9MICC</name>
<gene>
    <name evidence="2" type="ORF">UM93_03860</name>
</gene>
<protein>
    <recommendedName>
        <fullName evidence="1">FAD-dependent urate hydroxylase HpyO/Asp monooxygenase CreE-like FAD/NAD(P)-binding domain-containing protein</fullName>
    </recommendedName>
</protein>
<dbReference type="Proteomes" id="UP000061839">
    <property type="component" value="Chromosome"/>
</dbReference>
<accession>A0A0D4C372</accession>
<dbReference type="Pfam" id="PF13454">
    <property type="entry name" value="NAD_binding_9"/>
    <property type="match status" value="1"/>
</dbReference>